<comment type="caution">
    <text evidence="4">The sequence shown here is derived from an EMBL/GenBank/DDBJ whole genome shotgun (WGS) entry which is preliminary data.</text>
</comment>
<accession>A0A938XU02</accession>
<dbReference type="InterPro" id="IPR043129">
    <property type="entry name" value="ATPase_NBD"/>
</dbReference>
<evidence type="ECO:0000259" key="2">
    <source>
        <dbReference type="Pfam" id="PF17989"/>
    </source>
</evidence>
<dbReference type="InterPro" id="IPR049067">
    <property type="entry name" value="MreB-like_C"/>
</dbReference>
<dbReference type="InterPro" id="IPR040607">
    <property type="entry name" value="ALP_N"/>
</dbReference>
<reference evidence="4" key="1">
    <citation type="submission" date="2021-01" db="EMBL/GenBank/DDBJ databases">
        <title>Genomic Encyclopedia of Type Strains, Phase IV (KMG-IV): sequencing the most valuable type-strain genomes for metagenomic binning, comparative biology and taxonomic classification.</title>
        <authorList>
            <person name="Goeker M."/>
        </authorList>
    </citation>
    <scope>NUCLEOTIDE SEQUENCE</scope>
    <source>
        <strain evidence="4">DSM 23230</strain>
    </source>
</reference>
<keyword evidence="5" id="KW-1185">Reference proteome</keyword>
<name>A0A938XU02_9FIRM</name>
<feature type="domain" description="Actin-like protein N-terminal" evidence="2">
    <location>
        <begin position="10"/>
        <end position="187"/>
    </location>
</feature>
<evidence type="ECO:0000259" key="3">
    <source>
        <dbReference type="Pfam" id="PF21522"/>
    </source>
</evidence>
<dbReference type="AlphaFoldDB" id="A0A938XU02"/>
<dbReference type="Pfam" id="PF17989">
    <property type="entry name" value="ALP_N"/>
    <property type="match status" value="1"/>
</dbReference>
<protein>
    <submittedName>
        <fullName evidence="4">Plasmid segregation protein ParM</fullName>
    </submittedName>
</protein>
<evidence type="ECO:0000313" key="5">
    <source>
        <dbReference type="Proteomes" id="UP000774000"/>
    </source>
</evidence>
<sequence length="404" mass="45583">MRGEKIDVLGVDLGYDSVKILANGQQLLFPSLAEIEDEGVLSDTSFEVLKRQSNLVEKFDPAKMIVKIQSDLINGQDSEEFSAYRVGDYVLNQNSSSVGYSLAVDKYEQPEEFAKLLAGISLLFPKADMINIDHLVTGLPIKYYENHKDTFKNKLTETFKVKLKNINNNFVSKKINIKKTTIIPQGLASYYDFIMDEKGQVTANIEGGLGIVDLGGLTIDCVAFNKGELIKGSPISFSEGIRKRIFKKIQDYLDIDVSQDIIKKQILKGEDYIEVRGQIYDFKEVKEEEINKLARDIALQIQNRWESYLMIDKILITGGASILLFDSLEEHLAGFPCEQINLEPQFSNCRGYVKLGKALQRKVKAKLKEKLDQKRENAKDKKQVKKSKKEIADSKKEAASSNGD</sequence>
<evidence type="ECO:0000313" key="4">
    <source>
        <dbReference type="EMBL" id="MBM7557500.1"/>
    </source>
</evidence>
<proteinExistence type="predicted"/>
<dbReference type="Proteomes" id="UP000774000">
    <property type="component" value="Unassembled WGS sequence"/>
</dbReference>
<feature type="region of interest" description="Disordered" evidence="1">
    <location>
        <begin position="370"/>
        <end position="404"/>
    </location>
</feature>
<dbReference type="Gene3D" id="3.30.420.40">
    <property type="match status" value="2"/>
</dbReference>
<dbReference type="EMBL" id="JAFBDQ010000013">
    <property type="protein sequence ID" value="MBM7557500.1"/>
    <property type="molecule type" value="Genomic_DNA"/>
</dbReference>
<dbReference type="Pfam" id="PF21522">
    <property type="entry name" value="MreB-like_C"/>
    <property type="match status" value="1"/>
</dbReference>
<dbReference type="SUPFAM" id="SSF53067">
    <property type="entry name" value="Actin-like ATPase domain"/>
    <property type="match status" value="2"/>
</dbReference>
<gene>
    <name evidence="4" type="ORF">JOC47_002366</name>
</gene>
<organism evidence="4 5">
    <name type="scientific">Halanaerobacter jeridensis</name>
    <dbReference type="NCBI Taxonomy" id="706427"/>
    <lineage>
        <taxon>Bacteria</taxon>
        <taxon>Bacillati</taxon>
        <taxon>Bacillota</taxon>
        <taxon>Clostridia</taxon>
        <taxon>Halanaerobiales</taxon>
        <taxon>Halobacteroidaceae</taxon>
        <taxon>Halanaerobacter</taxon>
    </lineage>
</organism>
<dbReference type="RefSeq" id="WP_204702248.1">
    <property type="nucleotide sequence ID" value="NZ_JAFBDQ010000013.1"/>
</dbReference>
<feature type="compositionally biased region" description="Basic and acidic residues" evidence="1">
    <location>
        <begin position="389"/>
        <end position="398"/>
    </location>
</feature>
<evidence type="ECO:0000256" key="1">
    <source>
        <dbReference type="SAM" id="MobiDB-lite"/>
    </source>
</evidence>
<feature type="compositionally biased region" description="Basic and acidic residues" evidence="1">
    <location>
        <begin position="370"/>
        <end position="381"/>
    </location>
</feature>
<feature type="domain" description="Actin homologue MreB-like C-terminal" evidence="3">
    <location>
        <begin position="211"/>
        <end position="330"/>
    </location>
</feature>